<comment type="similarity">
    <text evidence="2">Belongs to the major facilitator superfamily. Vesicular transporter family.</text>
</comment>
<feature type="transmembrane region" description="Helical" evidence="8">
    <location>
        <begin position="324"/>
        <end position="342"/>
    </location>
</feature>
<dbReference type="AlphaFoldDB" id="A0A5C5FUH5"/>
<keyword evidence="11" id="KW-1185">Reference proteome</keyword>
<dbReference type="PRINTS" id="PR01035">
    <property type="entry name" value="TCRTETA"/>
</dbReference>
<reference evidence="10 11" key="1">
    <citation type="submission" date="2019-03" db="EMBL/GenBank/DDBJ databases">
        <title>Rhodosporidium diobovatum UCD-FST 08-225 genome sequencing, assembly, and annotation.</title>
        <authorList>
            <person name="Fakankun I.U."/>
            <person name="Fristensky B."/>
            <person name="Levin D.B."/>
        </authorList>
    </citation>
    <scope>NUCLEOTIDE SEQUENCE [LARGE SCALE GENOMIC DNA]</scope>
    <source>
        <strain evidence="10 11">UCD-FST 08-225</strain>
    </source>
</reference>
<dbReference type="Gene3D" id="1.20.1250.20">
    <property type="entry name" value="MFS general substrate transporter like domains"/>
    <property type="match status" value="1"/>
</dbReference>
<dbReference type="SUPFAM" id="SSF103473">
    <property type="entry name" value="MFS general substrate transporter"/>
    <property type="match status" value="1"/>
</dbReference>
<feature type="transmembrane region" description="Helical" evidence="8">
    <location>
        <begin position="362"/>
        <end position="383"/>
    </location>
</feature>
<evidence type="ECO:0000256" key="4">
    <source>
        <dbReference type="ARBA" id="ARBA00022692"/>
    </source>
</evidence>
<accession>A0A5C5FUH5</accession>
<keyword evidence="6 8" id="KW-0472">Membrane</keyword>
<keyword evidence="4 8" id="KW-0812">Transmembrane</keyword>
<organism evidence="10 11">
    <name type="scientific">Rhodotorula diobovata</name>
    <dbReference type="NCBI Taxonomy" id="5288"/>
    <lineage>
        <taxon>Eukaryota</taxon>
        <taxon>Fungi</taxon>
        <taxon>Dikarya</taxon>
        <taxon>Basidiomycota</taxon>
        <taxon>Pucciniomycotina</taxon>
        <taxon>Microbotryomycetes</taxon>
        <taxon>Sporidiobolales</taxon>
        <taxon>Sporidiobolaceae</taxon>
        <taxon>Rhodotorula</taxon>
    </lineage>
</organism>
<dbReference type="CDD" id="cd17325">
    <property type="entry name" value="MFS_MdtG_SLC18_like"/>
    <property type="match status" value="1"/>
</dbReference>
<gene>
    <name evidence="10" type="ORF">DMC30DRAFT_408910</name>
</gene>
<dbReference type="InterPro" id="IPR050930">
    <property type="entry name" value="MFS_Vesicular_Transporter"/>
</dbReference>
<dbReference type="InterPro" id="IPR020846">
    <property type="entry name" value="MFS_dom"/>
</dbReference>
<feature type="transmembrane region" description="Helical" evidence="8">
    <location>
        <begin position="126"/>
        <end position="143"/>
    </location>
</feature>
<evidence type="ECO:0000256" key="5">
    <source>
        <dbReference type="ARBA" id="ARBA00022989"/>
    </source>
</evidence>
<feature type="transmembrane region" description="Helical" evidence="8">
    <location>
        <begin position="215"/>
        <end position="235"/>
    </location>
</feature>
<dbReference type="GO" id="GO:0016020">
    <property type="term" value="C:membrane"/>
    <property type="evidence" value="ECO:0007669"/>
    <property type="project" value="UniProtKB-SubCell"/>
</dbReference>
<feature type="transmembrane region" description="Helical" evidence="8">
    <location>
        <begin position="56"/>
        <end position="76"/>
    </location>
</feature>
<feature type="transmembrane region" description="Helical" evidence="8">
    <location>
        <begin position="484"/>
        <end position="506"/>
    </location>
</feature>
<dbReference type="GO" id="GO:0022857">
    <property type="term" value="F:transmembrane transporter activity"/>
    <property type="evidence" value="ECO:0007669"/>
    <property type="project" value="InterPro"/>
</dbReference>
<sequence length="560" mass="59506">MHRRKTSLVAQATALSATSQDDKPRDVRLDMPITDKADTLVAHRAPFFLRQRSSTWFIAFTVGWAILVDMSSYSLVVPVVPFRLEALGYSDVSGKTGWLVAAYAAGLIAASPLAVWIGAEYKNRQVPLTLGLLFMAGAVVMFMESKSFALMVVARILQGFSGTVLWTIGLALIVDSVPEERLGSVIGYVMIGYSCGQAIGPPVGGVLYERLGYRAPFVFSLVVIAVDLILRALLIEKPVALRWIRAGRDIPNFEAPGYVVGASPCAAMLPKPDVSTTDSLGASTSTIDKEEPAEEAALPDKKGHHPRLPPHLLGLLHMLKSPRALTGFSVTMLNSIVIGGLMDSGLTLWVKQEYGLNSSGAGLVFLGVVIPTFFGSPLAGWITDKYGTKWPMAAGVALSIPTYPLLLIRGPLPLFIFFLALVGVALSLFMTPVMVDLSMVAADTPEISTAHMFGASNALYSVGALIGPIIAGQMLSALGTSRGWPALCILTAGLSALVFPPVLLLVGGRIDWRSLLTRTRAARDVAAGDGLRGIAREPVVEVELDEKPAGDVGKAGTDAK</sequence>
<proteinExistence type="inferred from homology"/>
<evidence type="ECO:0000313" key="11">
    <source>
        <dbReference type="Proteomes" id="UP000311382"/>
    </source>
</evidence>
<name>A0A5C5FUH5_9BASI</name>
<dbReference type="PROSITE" id="PS50850">
    <property type="entry name" value="MFS"/>
    <property type="match status" value="1"/>
</dbReference>
<evidence type="ECO:0000259" key="9">
    <source>
        <dbReference type="PROSITE" id="PS50850"/>
    </source>
</evidence>
<dbReference type="STRING" id="5288.A0A5C5FUH5"/>
<dbReference type="PANTHER" id="PTHR23506">
    <property type="entry name" value="GH10249P"/>
    <property type="match status" value="1"/>
</dbReference>
<comment type="subcellular location">
    <subcellularLocation>
        <location evidence="1">Membrane</location>
        <topology evidence="1">Multi-pass membrane protein</topology>
    </subcellularLocation>
</comment>
<keyword evidence="3" id="KW-0813">Transport</keyword>
<dbReference type="Proteomes" id="UP000311382">
    <property type="component" value="Unassembled WGS sequence"/>
</dbReference>
<evidence type="ECO:0000256" key="2">
    <source>
        <dbReference type="ARBA" id="ARBA00006829"/>
    </source>
</evidence>
<evidence type="ECO:0000256" key="3">
    <source>
        <dbReference type="ARBA" id="ARBA00022448"/>
    </source>
</evidence>
<feature type="region of interest" description="Disordered" evidence="7">
    <location>
        <begin position="274"/>
        <end position="304"/>
    </location>
</feature>
<evidence type="ECO:0000256" key="6">
    <source>
        <dbReference type="ARBA" id="ARBA00023136"/>
    </source>
</evidence>
<dbReference type="PANTHER" id="PTHR23506:SF23">
    <property type="entry name" value="GH10249P"/>
    <property type="match status" value="1"/>
</dbReference>
<dbReference type="InterPro" id="IPR036259">
    <property type="entry name" value="MFS_trans_sf"/>
</dbReference>
<dbReference type="Pfam" id="PF07690">
    <property type="entry name" value="MFS_1"/>
    <property type="match status" value="2"/>
</dbReference>
<dbReference type="InterPro" id="IPR001958">
    <property type="entry name" value="Tet-R_TetA/multi-R_MdtG-like"/>
</dbReference>
<feature type="domain" description="Major facilitator superfamily (MFS) profile" evidence="9">
    <location>
        <begin position="58"/>
        <end position="510"/>
    </location>
</feature>
<evidence type="ECO:0000313" key="10">
    <source>
        <dbReference type="EMBL" id="TNY20473.1"/>
    </source>
</evidence>
<keyword evidence="5 8" id="KW-1133">Transmembrane helix</keyword>
<dbReference type="OrthoDB" id="440553at2759"/>
<evidence type="ECO:0000256" key="8">
    <source>
        <dbReference type="SAM" id="Phobius"/>
    </source>
</evidence>
<feature type="transmembrane region" description="Helical" evidence="8">
    <location>
        <begin position="414"/>
        <end position="437"/>
    </location>
</feature>
<feature type="region of interest" description="Disordered" evidence="7">
    <location>
        <begin position="1"/>
        <end position="27"/>
    </location>
</feature>
<feature type="transmembrane region" description="Helical" evidence="8">
    <location>
        <begin position="458"/>
        <end position="478"/>
    </location>
</feature>
<dbReference type="InterPro" id="IPR011701">
    <property type="entry name" value="MFS"/>
</dbReference>
<evidence type="ECO:0000256" key="1">
    <source>
        <dbReference type="ARBA" id="ARBA00004141"/>
    </source>
</evidence>
<feature type="transmembrane region" description="Helical" evidence="8">
    <location>
        <begin position="185"/>
        <end position="203"/>
    </location>
</feature>
<protein>
    <submittedName>
        <fullName evidence="10">Major facilitator superfamily domain-containing protein</fullName>
    </submittedName>
</protein>
<dbReference type="EMBL" id="SOZI01000066">
    <property type="protein sequence ID" value="TNY20473.1"/>
    <property type="molecule type" value="Genomic_DNA"/>
</dbReference>
<feature type="compositionally biased region" description="Polar residues" evidence="7">
    <location>
        <begin position="274"/>
        <end position="286"/>
    </location>
</feature>
<feature type="transmembrane region" description="Helical" evidence="8">
    <location>
        <begin position="149"/>
        <end position="173"/>
    </location>
</feature>
<evidence type="ECO:0000256" key="7">
    <source>
        <dbReference type="SAM" id="MobiDB-lite"/>
    </source>
</evidence>
<feature type="compositionally biased region" description="Polar residues" evidence="7">
    <location>
        <begin position="8"/>
        <end position="19"/>
    </location>
</feature>
<feature type="transmembrane region" description="Helical" evidence="8">
    <location>
        <begin position="96"/>
        <end position="119"/>
    </location>
</feature>
<comment type="caution">
    <text evidence="10">The sequence shown here is derived from an EMBL/GenBank/DDBJ whole genome shotgun (WGS) entry which is preliminary data.</text>
</comment>